<protein>
    <submittedName>
        <fullName evidence="1">Uncharacterized protein</fullName>
    </submittedName>
</protein>
<proteinExistence type="predicted"/>
<dbReference type="Proteomes" id="UP000694404">
    <property type="component" value="Unplaced"/>
</dbReference>
<keyword evidence="2" id="KW-1185">Reference proteome</keyword>
<reference evidence="1" key="2">
    <citation type="submission" date="2025-09" db="UniProtKB">
        <authorList>
            <consortium name="Ensembl"/>
        </authorList>
    </citation>
    <scope>IDENTIFICATION</scope>
</reference>
<dbReference type="AlphaFoldDB" id="A0A8C0G9M5"/>
<organism evidence="1 2">
    <name type="scientific">Chelonoidis abingdonii</name>
    <name type="common">Abingdon island giant tortoise</name>
    <name type="synonym">Testudo abingdonii</name>
    <dbReference type="NCBI Taxonomy" id="106734"/>
    <lineage>
        <taxon>Eukaryota</taxon>
        <taxon>Metazoa</taxon>
        <taxon>Chordata</taxon>
        <taxon>Craniata</taxon>
        <taxon>Vertebrata</taxon>
        <taxon>Euteleostomi</taxon>
        <taxon>Archelosauria</taxon>
        <taxon>Testudinata</taxon>
        <taxon>Testudines</taxon>
        <taxon>Cryptodira</taxon>
        <taxon>Durocryptodira</taxon>
        <taxon>Testudinoidea</taxon>
        <taxon>Testudinidae</taxon>
        <taxon>Chelonoidis</taxon>
    </lineage>
</organism>
<reference evidence="1" key="1">
    <citation type="submission" date="2025-08" db="UniProtKB">
        <authorList>
            <consortium name="Ensembl"/>
        </authorList>
    </citation>
    <scope>IDENTIFICATION</scope>
</reference>
<sequence>PPSPLAHAASPNRQTAPHLQLLQRSYTAPRPVSSSGAAVQTPDRRRRHAAAWKGWEWYSCARGGWSHVLFLLCLSNSPYWEVVESPSLDIFKSRLDKCLSGMV</sequence>
<dbReference type="Ensembl" id="ENSCABT00000005067.1">
    <property type="protein sequence ID" value="ENSCABP00000004664.1"/>
    <property type="gene ID" value="ENSCABG00000003514.1"/>
</dbReference>
<name>A0A8C0G9M5_CHEAB</name>
<accession>A0A8C0G9M5</accession>
<evidence type="ECO:0000313" key="1">
    <source>
        <dbReference type="Ensembl" id="ENSCABP00000004664.1"/>
    </source>
</evidence>
<evidence type="ECO:0000313" key="2">
    <source>
        <dbReference type="Proteomes" id="UP000694404"/>
    </source>
</evidence>